<dbReference type="InterPro" id="IPR022742">
    <property type="entry name" value="Hydrolase_4"/>
</dbReference>
<name>A0ABP0YBC6_9ROSI</name>
<feature type="region of interest" description="Disordered" evidence="4">
    <location>
        <begin position="41"/>
        <end position="61"/>
    </location>
</feature>
<feature type="domain" description="Serine aminopeptidase S33" evidence="5">
    <location>
        <begin position="190"/>
        <end position="356"/>
    </location>
</feature>
<evidence type="ECO:0000313" key="7">
    <source>
        <dbReference type="Proteomes" id="UP001642487"/>
    </source>
</evidence>
<dbReference type="InterPro" id="IPR007130">
    <property type="entry name" value="DAGAT"/>
</dbReference>
<feature type="compositionally biased region" description="Low complexity" evidence="4">
    <location>
        <begin position="50"/>
        <end position="61"/>
    </location>
</feature>
<dbReference type="CDD" id="cd07987">
    <property type="entry name" value="LPLAT_MGAT-like"/>
    <property type="match status" value="1"/>
</dbReference>
<dbReference type="Pfam" id="PF12146">
    <property type="entry name" value="Hydrolase_4"/>
    <property type="match status" value="1"/>
</dbReference>
<protein>
    <recommendedName>
        <fullName evidence="5">Serine aminopeptidase S33 domain-containing protein</fullName>
    </recommendedName>
</protein>
<evidence type="ECO:0000256" key="4">
    <source>
        <dbReference type="SAM" id="MobiDB-lite"/>
    </source>
</evidence>
<dbReference type="Gene3D" id="3.40.50.1820">
    <property type="entry name" value="alpha/beta hydrolase"/>
    <property type="match status" value="1"/>
</dbReference>
<keyword evidence="2" id="KW-0808">Transferase</keyword>
<evidence type="ECO:0000259" key="5">
    <source>
        <dbReference type="Pfam" id="PF12146"/>
    </source>
</evidence>
<comment type="similarity">
    <text evidence="1">Belongs to the diacylglycerol acyltransferase family.</text>
</comment>
<proteinExistence type="inferred from homology"/>
<reference evidence="6 7" key="1">
    <citation type="submission" date="2024-03" db="EMBL/GenBank/DDBJ databases">
        <authorList>
            <person name="Gkanogiannis A."/>
            <person name="Becerra Lopez-Lavalle L."/>
        </authorList>
    </citation>
    <scope>NUCLEOTIDE SEQUENCE [LARGE SCALE GENOMIC DNA]</scope>
</reference>
<dbReference type="InterPro" id="IPR029058">
    <property type="entry name" value="AB_hydrolase_fold"/>
</dbReference>
<accession>A0ABP0YBC6</accession>
<dbReference type="PANTHER" id="PTHR22753:SF24">
    <property type="entry name" value="ESTERASE_LIPASE_THIOESTERASE FAMILY PROTEIN"/>
    <property type="match status" value="1"/>
</dbReference>
<keyword evidence="3" id="KW-0012">Acyltransferase</keyword>
<dbReference type="Proteomes" id="UP001642487">
    <property type="component" value="Chromosome 3"/>
</dbReference>
<evidence type="ECO:0000256" key="3">
    <source>
        <dbReference type="ARBA" id="ARBA00023315"/>
    </source>
</evidence>
<evidence type="ECO:0000313" key="6">
    <source>
        <dbReference type="EMBL" id="CAK9317744.1"/>
    </source>
</evidence>
<sequence length="714" mass="79831">MAATGACVFHGALFSPLRPPRTSSLGSFKSAIPNPPRLAVSTTSMDHVASSSSPETTSTSSVTDLFGNARFDKTYKHATTAIVGVGSDSGTRFYSGSQDTEVRRSLKDYFEQSVEFIRSDTGPPRWFSPLESGSRMDNSPLLLFLPGIDGVGLGLIKHHQRLGKIFDVWCLHIPVRDRTPFTELLKLVEKTVKDEHRHSPKKPIYLAGESLGACLALSVAARNPHIDIVLILSNPATSFSKSPLQPVISLLEIMPESLQVSLPYILNLLKGDTSRLPLASVGDILQRIVSELSLDLAALSSHLSVLADILPVETLVWKLKMLKSASSDSNSRLHAVKAQTLILCSGRDQLLPSMEEGGRLRQFLPKCEIRRFSNNGHFLFLEDGLDLAATIRGASFYRRSQYLDYVSDFIPPSPAEFRKIFEDFSLVNFATSPVLFSTLEDGKIVRGLAGIPEEGPVLFVGYHMLLGLELAPMVGQFFKEKNIILRGMAHPMMFIKMKEGRLPELASYDSFRMMGAVPVTAKNFYKLLSSKAHVLLYPGGMREALHRKGEEYKLFWPEQSEFIRMAARFGAKIVPFGVVGEDDISEVVFDYEDQMKIPLFKKQIEELTGEAVRLRADMNGEVANQDVHFPGILPKLPGRFYYYFGKPFETEGRKEELRDRENAHELYLQVKGEVENCLAYLTNKRENDPYRQLLPRLAYQAKHGFTSEVPTFEI</sequence>
<gene>
    <name evidence="6" type="ORF">CITCOLO1_LOCUS9660</name>
</gene>
<organism evidence="6 7">
    <name type="scientific">Citrullus colocynthis</name>
    <name type="common">colocynth</name>
    <dbReference type="NCBI Taxonomy" id="252529"/>
    <lineage>
        <taxon>Eukaryota</taxon>
        <taxon>Viridiplantae</taxon>
        <taxon>Streptophyta</taxon>
        <taxon>Embryophyta</taxon>
        <taxon>Tracheophyta</taxon>
        <taxon>Spermatophyta</taxon>
        <taxon>Magnoliopsida</taxon>
        <taxon>eudicotyledons</taxon>
        <taxon>Gunneridae</taxon>
        <taxon>Pentapetalae</taxon>
        <taxon>rosids</taxon>
        <taxon>fabids</taxon>
        <taxon>Cucurbitales</taxon>
        <taxon>Cucurbitaceae</taxon>
        <taxon>Benincaseae</taxon>
        <taxon>Citrullus</taxon>
    </lineage>
</organism>
<dbReference type="EMBL" id="OZ021737">
    <property type="protein sequence ID" value="CAK9317744.1"/>
    <property type="molecule type" value="Genomic_DNA"/>
</dbReference>
<dbReference type="SUPFAM" id="SSF53474">
    <property type="entry name" value="alpha/beta-Hydrolases"/>
    <property type="match status" value="1"/>
</dbReference>
<keyword evidence="7" id="KW-1185">Reference proteome</keyword>
<evidence type="ECO:0000256" key="1">
    <source>
        <dbReference type="ARBA" id="ARBA00005420"/>
    </source>
</evidence>
<dbReference type="PANTHER" id="PTHR22753">
    <property type="entry name" value="TRANSMEMBRANE PROTEIN 68"/>
    <property type="match status" value="1"/>
</dbReference>
<evidence type="ECO:0000256" key="2">
    <source>
        <dbReference type="ARBA" id="ARBA00022679"/>
    </source>
</evidence>
<dbReference type="Pfam" id="PF03982">
    <property type="entry name" value="DAGAT"/>
    <property type="match status" value="1"/>
</dbReference>